<dbReference type="Proteomes" id="UP000327013">
    <property type="component" value="Chromosome 5"/>
</dbReference>
<dbReference type="OrthoDB" id="776561at2759"/>
<gene>
    <name evidence="7" type="ORF">FH972_013992</name>
</gene>
<dbReference type="InterPro" id="IPR007749">
    <property type="entry name" value="DUF677"/>
</dbReference>
<dbReference type="PANTHER" id="PTHR31113:SF20">
    <property type="entry name" value="UPF0496 PROTEIN 2-RELATED"/>
    <property type="match status" value="1"/>
</dbReference>
<keyword evidence="8" id="KW-1185">Reference proteome</keyword>
<organism evidence="7 8">
    <name type="scientific">Carpinus fangiana</name>
    <dbReference type="NCBI Taxonomy" id="176857"/>
    <lineage>
        <taxon>Eukaryota</taxon>
        <taxon>Viridiplantae</taxon>
        <taxon>Streptophyta</taxon>
        <taxon>Embryophyta</taxon>
        <taxon>Tracheophyta</taxon>
        <taxon>Spermatophyta</taxon>
        <taxon>Magnoliopsida</taxon>
        <taxon>eudicotyledons</taxon>
        <taxon>Gunneridae</taxon>
        <taxon>Pentapetalae</taxon>
        <taxon>rosids</taxon>
        <taxon>fabids</taxon>
        <taxon>Fagales</taxon>
        <taxon>Betulaceae</taxon>
        <taxon>Carpinus</taxon>
    </lineage>
</organism>
<reference evidence="7 8" key="1">
    <citation type="submission" date="2019-06" db="EMBL/GenBank/DDBJ databases">
        <title>A chromosomal-level reference genome of Carpinus fangiana (Coryloideae, Betulaceae).</title>
        <authorList>
            <person name="Yang X."/>
            <person name="Wang Z."/>
            <person name="Zhang L."/>
            <person name="Hao G."/>
            <person name="Liu J."/>
            <person name="Yang Y."/>
        </authorList>
    </citation>
    <scope>NUCLEOTIDE SEQUENCE [LARGE SCALE GENOMIC DNA]</scope>
    <source>
        <strain evidence="7">Cfa_2016G</strain>
        <tissue evidence="7">Leaf</tissue>
    </source>
</reference>
<sequence>MRSLYIYTYTQRYVTRIFQSIFQDRIQLALFDLQVSFDMSLVRKIGWFKLKSCFTSAGRSQKESGSSLSCKSSVNEEYVEAFRTQSYMEMWEKVHGKLGGRRSSSSYLPDLYEHLSEYLLEPQQETLEDMIEGMNLHSLLIDFFQASLEASKMCESILQRIHQTRANYQRIKRVIKLSGSVKDSADFTDGQYCRAIFRQLAAYSVLKNPLSNITSAKFRDIHDNYMVLFRMLTSKRREIKKKARSRRIWKRVGGISLVISHSVLLILVLIFALHSTVGILAAPALIACSLGVSAKKMKEGCGGLKTRLLEKHGEQIDVAARGVYILINDFDTMNRMIRRLHDEVEHRQAAAAVCVKNGKREILKEVVREFHANESSFLEQIEELEEHIYLCFLTINRSRRLVFQEIIG</sequence>
<evidence type="ECO:0000256" key="3">
    <source>
        <dbReference type="ARBA" id="ARBA00022692"/>
    </source>
</evidence>
<evidence type="ECO:0000313" key="7">
    <source>
        <dbReference type="EMBL" id="KAE8057288.1"/>
    </source>
</evidence>
<evidence type="ECO:0000256" key="5">
    <source>
        <dbReference type="ARBA" id="ARBA00023136"/>
    </source>
</evidence>
<evidence type="ECO:0000313" key="8">
    <source>
        <dbReference type="Proteomes" id="UP000327013"/>
    </source>
</evidence>
<proteinExistence type="inferred from homology"/>
<dbReference type="AlphaFoldDB" id="A0A5N6RBW7"/>
<feature type="transmembrane region" description="Helical" evidence="6">
    <location>
        <begin position="248"/>
        <end position="271"/>
    </location>
</feature>
<evidence type="ECO:0000256" key="4">
    <source>
        <dbReference type="ARBA" id="ARBA00022989"/>
    </source>
</evidence>
<dbReference type="Pfam" id="PF05055">
    <property type="entry name" value="DUF677"/>
    <property type="match status" value="1"/>
</dbReference>
<keyword evidence="5 6" id="KW-0472">Membrane</keyword>
<feature type="transmembrane region" description="Helical" evidence="6">
    <location>
        <begin position="277"/>
        <end position="294"/>
    </location>
</feature>
<dbReference type="PANTHER" id="PTHR31113">
    <property type="entry name" value="UPF0496 PROTEIN 3-RELATED"/>
    <property type="match status" value="1"/>
</dbReference>
<keyword evidence="3 6" id="KW-0812">Transmembrane</keyword>
<dbReference type="EMBL" id="CM017325">
    <property type="protein sequence ID" value="KAE8057288.1"/>
    <property type="molecule type" value="Genomic_DNA"/>
</dbReference>
<comment type="similarity">
    <text evidence="2">Belongs to the UPF0496 family.</text>
</comment>
<evidence type="ECO:0000256" key="6">
    <source>
        <dbReference type="SAM" id="Phobius"/>
    </source>
</evidence>
<accession>A0A5N6RBW7</accession>
<protein>
    <submittedName>
        <fullName evidence="7">Uncharacterized protein</fullName>
    </submittedName>
</protein>
<comment type="subcellular location">
    <subcellularLocation>
        <location evidence="1">Membrane</location>
    </subcellularLocation>
</comment>
<keyword evidence="4 6" id="KW-1133">Transmembrane helix</keyword>
<evidence type="ECO:0000256" key="1">
    <source>
        <dbReference type="ARBA" id="ARBA00004370"/>
    </source>
</evidence>
<evidence type="ECO:0000256" key="2">
    <source>
        <dbReference type="ARBA" id="ARBA00009074"/>
    </source>
</evidence>
<dbReference type="GO" id="GO:0016020">
    <property type="term" value="C:membrane"/>
    <property type="evidence" value="ECO:0007669"/>
    <property type="project" value="UniProtKB-SubCell"/>
</dbReference>
<name>A0A5N6RBW7_9ROSI</name>